<reference evidence="1 2" key="1">
    <citation type="journal article" date="2015" name="Genome Biol. Evol.">
        <title>Comparative Genomics of a Bacterivorous Green Alga Reveals Evolutionary Causalities and Consequences of Phago-Mixotrophic Mode of Nutrition.</title>
        <authorList>
            <person name="Burns J.A."/>
            <person name="Paasch A."/>
            <person name="Narechania A."/>
            <person name="Kim E."/>
        </authorList>
    </citation>
    <scope>NUCLEOTIDE SEQUENCE [LARGE SCALE GENOMIC DNA]</scope>
    <source>
        <strain evidence="1 2">PLY_AMNH</strain>
    </source>
</reference>
<comment type="caution">
    <text evidence="1">The sequence shown here is derived from an EMBL/GenBank/DDBJ whole genome shotgun (WGS) entry which is preliminary data.</text>
</comment>
<organism evidence="1 2">
    <name type="scientific">Cymbomonas tetramitiformis</name>
    <dbReference type="NCBI Taxonomy" id="36881"/>
    <lineage>
        <taxon>Eukaryota</taxon>
        <taxon>Viridiplantae</taxon>
        <taxon>Chlorophyta</taxon>
        <taxon>Pyramimonadophyceae</taxon>
        <taxon>Pyramimonadales</taxon>
        <taxon>Pyramimonadaceae</taxon>
        <taxon>Cymbomonas</taxon>
    </lineage>
</organism>
<evidence type="ECO:0000313" key="2">
    <source>
        <dbReference type="Proteomes" id="UP001190700"/>
    </source>
</evidence>
<evidence type="ECO:0000313" key="1">
    <source>
        <dbReference type="EMBL" id="KAK3285480.1"/>
    </source>
</evidence>
<protein>
    <submittedName>
        <fullName evidence="1">Uncharacterized protein</fullName>
    </submittedName>
</protein>
<gene>
    <name evidence="1" type="ORF">CYMTET_6912</name>
</gene>
<dbReference type="EMBL" id="LGRX02001798">
    <property type="protein sequence ID" value="KAK3285480.1"/>
    <property type="molecule type" value="Genomic_DNA"/>
</dbReference>
<dbReference type="Proteomes" id="UP001190700">
    <property type="component" value="Unassembled WGS sequence"/>
</dbReference>
<proteinExistence type="predicted"/>
<sequence length="289" mass="31497">MCAPAENELPAAARVRQKFEDGKSIVNAIYSKGRHRKWAKAIKQHLALGGEYFDASDDVSKLAKVIVALKAQILTAGLDPDVFDMDEPTLVVHPCINELVYDTLGYIVEPDSVAYGSSESAGGTFFPHVPRNPAKADPRPILAKGQRRVRENRAADWTSTATTSKQRLWESLDPDFYAAIRDDLILKLFAKIERIENFVKSQRQGGAASLLPKRTRKGLSGYRVGSRPDPQYGAPAVLKDGASAGGVDISAYGFATGESEDSDDEGMDVKAELQQLRRDVTAATEVSMV</sequence>
<name>A0AAE0GWH2_9CHLO</name>
<dbReference type="AlphaFoldDB" id="A0AAE0GWH2"/>
<accession>A0AAE0GWH2</accession>
<keyword evidence="2" id="KW-1185">Reference proteome</keyword>